<keyword evidence="1" id="KW-1133">Transmembrane helix</keyword>
<dbReference type="EnsemblMetazoa" id="G3740.1">
    <property type="protein sequence ID" value="G3740.1:cds"/>
    <property type="gene ID" value="G3740"/>
</dbReference>
<feature type="transmembrane region" description="Helical" evidence="1">
    <location>
        <begin position="74"/>
        <end position="97"/>
    </location>
</feature>
<dbReference type="EnsemblMetazoa" id="G3740.2">
    <property type="protein sequence ID" value="G3740.2:cds"/>
    <property type="gene ID" value="G3740"/>
</dbReference>
<accession>K1RLV4</accession>
<reference evidence="2" key="1">
    <citation type="journal article" date="2012" name="Nature">
        <title>The oyster genome reveals stress adaptation and complexity of shell formation.</title>
        <authorList>
            <person name="Zhang G."/>
            <person name="Fang X."/>
            <person name="Guo X."/>
            <person name="Li L."/>
            <person name="Luo R."/>
            <person name="Xu F."/>
            <person name="Yang P."/>
            <person name="Zhang L."/>
            <person name="Wang X."/>
            <person name="Qi H."/>
            <person name="Xiong Z."/>
            <person name="Que H."/>
            <person name="Xie Y."/>
            <person name="Holland P.W."/>
            <person name="Paps J."/>
            <person name="Zhu Y."/>
            <person name="Wu F."/>
            <person name="Chen Y."/>
            <person name="Wang J."/>
            <person name="Peng C."/>
            <person name="Meng J."/>
            <person name="Yang L."/>
            <person name="Liu J."/>
            <person name="Wen B."/>
            <person name="Zhang N."/>
            <person name="Huang Z."/>
            <person name="Zhu Q."/>
            <person name="Feng Y."/>
            <person name="Mount A."/>
            <person name="Hedgecock D."/>
            <person name="Xu Z."/>
            <person name="Liu Y."/>
            <person name="Domazet-Loso T."/>
            <person name="Du Y."/>
            <person name="Sun X."/>
            <person name="Zhang S."/>
            <person name="Liu B."/>
            <person name="Cheng P."/>
            <person name="Jiang X."/>
            <person name="Li J."/>
            <person name="Fan D."/>
            <person name="Wang W."/>
            <person name="Fu W."/>
            <person name="Wang T."/>
            <person name="Wang B."/>
            <person name="Zhang J."/>
            <person name="Peng Z."/>
            <person name="Li Y."/>
            <person name="Li N."/>
            <person name="Wang J."/>
            <person name="Chen M."/>
            <person name="He Y."/>
            <person name="Tan F."/>
            <person name="Song X."/>
            <person name="Zheng Q."/>
            <person name="Huang R."/>
            <person name="Yang H."/>
            <person name="Du X."/>
            <person name="Chen L."/>
            <person name="Yang M."/>
            <person name="Gaffney P.M."/>
            <person name="Wang S."/>
            <person name="Luo L."/>
            <person name="She Z."/>
            <person name="Ming Y."/>
            <person name="Huang W."/>
            <person name="Zhang S."/>
            <person name="Huang B."/>
            <person name="Zhang Y."/>
            <person name="Qu T."/>
            <person name="Ni P."/>
            <person name="Miao G."/>
            <person name="Wang J."/>
            <person name="Wang Q."/>
            <person name="Steinberg C.E."/>
            <person name="Wang H."/>
            <person name="Li N."/>
            <person name="Qian L."/>
            <person name="Zhang G."/>
            <person name="Li Y."/>
            <person name="Yang H."/>
            <person name="Liu X."/>
            <person name="Wang J."/>
            <person name="Yin Y."/>
            <person name="Wang J."/>
        </authorList>
    </citation>
    <scope>NUCLEOTIDE SEQUENCE [LARGE SCALE GENOMIC DNA]</scope>
    <source>
        <strain evidence="2">05x7-T-G4-1.051#20</strain>
    </source>
</reference>
<dbReference type="HOGENOM" id="CLU_152149_0_0_1"/>
<sequence length="138" mass="16527">MAILHRSLFTCFSLLAFLILLALKLDKKVKWNWFLVFIPMWIFDAVIVIYITFKMIAQCKNRYNSGQVSMTRKVCYMSFVLLKMSFQVILCMKLEYYNEEISMYYAMVPFWMFFIFVISDVSHGLWRIATRDISMCGR</sequence>
<organism evidence="2">
    <name type="scientific">Magallana gigas</name>
    <name type="common">Pacific oyster</name>
    <name type="synonym">Crassostrea gigas</name>
    <dbReference type="NCBI Taxonomy" id="29159"/>
    <lineage>
        <taxon>Eukaryota</taxon>
        <taxon>Metazoa</taxon>
        <taxon>Spiralia</taxon>
        <taxon>Lophotrochozoa</taxon>
        <taxon>Mollusca</taxon>
        <taxon>Bivalvia</taxon>
        <taxon>Autobranchia</taxon>
        <taxon>Pteriomorphia</taxon>
        <taxon>Ostreida</taxon>
        <taxon>Ostreoidea</taxon>
        <taxon>Ostreidae</taxon>
        <taxon>Magallana</taxon>
    </lineage>
</organism>
<feature type="transmembrane region" description="Helical" evidence="1">
    <location>
        <begin position="103"/>
        <end position="126"/>
    </location>
</feature>
<keyword evidence="1" id="KW-0472">Membrane</keyword>
<dbReference type="AlphaFoldDB" id="K1RLV4"/>
<feature type="transmembrane region" description="Helical" evidence="1">
    <location>
        <begin position="32"/>
        <end position="53"/>
    </location>
</feature>
<evidence type="ECO:0000313" key="4">
    <source>
        <dbReference type="Proteomes" id="UP000005408"/>
    </source>
</evidence>
<name>K1RLV4_MAGGI</name>
<dbReference type="Proteomes" id="UP000005408">
    <property type="component" value="Unassembled WGS sequence"/>
</dbReference>
<dbReference type="PANTHER" id="PTHR13568:SF4">
    <property type="entry name" value="TRANSMEMBRANE PROTEIN 60"/>
    <property type="match status" value="1"/>
</dbReference>
<keyword evidence="1 2" id="KW-0812">Transmembrane</keyword>
<evidence type="ECO:0000313" key="2">
    <source>
        <dbReference type="EMBL" id="EKC35356.1"/>
    </source>
</evidence>
<gene>
    <name evidence="2" type="ORF">CGI_10004101</name>
</gene>
<keyword evidence="4" id="KW-1185">Reference proteome</keyword>
<reference evidence="3" key="2">
    <citation type="submission" date="2022-08" db="UniProtKB">
        <authorList>
            <consortium name="EnsemblMetazoa"/>
        </authorList>
    </citation>
    <scope>IDENTIFICATION</scope>
    <source>
        <strain evidence="3">05x7-T-G4-1.051#20</strain>
    </source>
</reference>
<protein>
    <submittedName>
        <fullName evidence="2 3">Transmembrane protein 60</fullName>
    </submittedName>
</protein>
<dbReference type="Pfam" id="PF10269">
    <property type="entry name" value="Tmemb_185A"/>
    <property type="match status" value="1"/>
</dbReference>
<evidence type="ECO:0000256" key="1">
    <source>
        <dbReference type="SAM" id="Phobius"/>
    </source>
</evidence>
<dbReference type="InterPro" id="IPR019396">
    <property type="entry name" value="TM_Fragile-X-F-assoc"/>
</dbReference>
<dbReference type="PANTHER" id="PTHR13568">
    <property type="entry name" value="FAM11A, B PROTEIN"/>
    <property type="match status" value="1"/>
</dbReference>
<proteinExistence type="predicted"/>
<dbReference type="EMBL" id="JH818906">
    <property type="protein sequence ID" value="EKC35356.1"/>
    <property type="molecule type" value="Genomic_DNA"/>
</dbReference>
<evidence type="ECO:0000313" key="3">
    <source>
        <dbReference type="EnsemblMetazoa" id="G3740.1:cds"/>
    </source>
</evidence>